<feature type="chain" id="PRO_5046800874" description="Lipoprotein" evidence="1">
    <location>
        <begin position="22"/>
        <end position="197"/>
    </location>
</feature>
<dbReference type="Proteomes" id="UP001064087">
    <property type="component" value="Chromosome"/>
</dbReference>
<name>A0ABY6D6B7_9RHOB</name>
<evidence type="ECO:0000313" key="3">
    <source>
        <dbReference type="Proteomes" id="UP001064087"/>
    </source>
</evidence>
<keyword evidence="3" id="KW-1185">Reference proteome</keyword>
<sequence length="197" mass="22293">MMHLAKTFLALLALTLVTACGAPPSVDRAPPRGKPSDIAALATAILALGPEVDPEEAQRAAQVSYDYTHTLAVQYQITDPPLIHNTKVNMGSKPRGLCWHWAHDLEKRLKQERFVTLDLHRAIANSRNWRIEHSTAIISARGDRFDDGIVVDPWRKGGILTWMPVREDSRYGWEERRLVLERKRGQLPPEAFDETIE</sequence>
<dbReference type="PROSITE" id="PS51257">
    <property type="entry name" value="PROKAR_LIPOPROTEIN"/>
    <property type="match status" value="1"/>
</dbReference>
<dbReference type="RefSeq" id="WP_241188097.1">
    <property type="nucleotide sequence ID" value="NZ_CP106738.1"/>
</dbReference>
<proteinExistence type="predicted"/>
<organism evidence="2 3">
    <name type="scientific">Roseovarius pelagicus</name>
    <dbReference type="NCBI Taxonomy" id="2980108"/>
    <lineage>
        <taxon>Bacteria</taxon>
        <taxon>Pseudomonadati</taxon>
        <taxon>Pseudomonadota</taxon>
        <taxon>Alphaproteobacteria</taxon>
        <taxon>Rhodobacterales</taxon>
        <taxon>Roseobacteraceae</taxon>
        <taxon>Roseovarius</taxon>
    </lineage>
</organism>
<evidence type="ECO:0000313" key="2">
    <source>
        <dbReference type="EMBL" id="UXX81681.1"/>
    </source>
</evidence>
<evidence type="ECO:0008006" key="4">
    <source>
        <dbReference type="Google" id="ProtNLM"/>
    </source>
</evidence>
<gene>
    <name evidence="2" type="ORF">N7U68_11095</name>
</gene>
<protein>
    <recommendedName>
        <fullName evidence="4">Lipoprotein</fullName>
    </recommendedName>
</protein>
<evidence type="ECO:0000256" key="1">
    <source>
        <dbReference type="SAM" id="SignalP"/>
    </source>
</evidence>
<accession>A0ABY6D6B7</accession>
<keyword evidence="1" id="KW-0732">Signal</keyword>
<feature type="signal peptide" evidence="1">
    <location>
        <begin position="1"/>
        <end position="21"/>
    </location>
</feature>
<reference evidence="2" key="1">
    <citation type="submission" date="2022-10" db="EMBL/GenBank/DDBJ databases">
        <title>Roseovarius pelagicus sp. nov., isolated from Arctic seawater.</title>
        <authorList>
            <person name="Hong Y.W."/>
            <person name="Hwang C.Y."/>
        </authorList>
    </citation>
    <scope>NUCLEOTIDE SEQUENCE</scope>
    <source>
        <strain evidence="2">HL-MP18</strain>
    </source>
</reference>
<dbReference type="EMBL" id="CP106738">
    <property type="protein sequence ID" value="UXX81681.1"/>
    <property type="molecule type" value="Genomic_DNA"/>
</dbReference>